<protein>
    <submittedName>
        <fullName evidence="2">Uncharacterized protein</fullName>
    </submittedName>
</protein>
<name>A0ABS2VP96_STRAS</name>
<keyword evidence="1" id="KW-1133">Transmembrane helix</keyword>
<feature type="transmembrane region" description="Helical" evidence="1">
    <location>
        <begin position="21"/>
        <end position="40"/>
    </location>
</feature>
<evidence type="ECO:0000256" key="1">
    <source>
        <dbReference type="SAM" id="Phobius"/>
    </source>
</evidence>
<organism evidence="2 3">
    <name type="scientific">Streptomyces actuosus</name>
    <dbReference type="NCBI Taxonomy" id="1885"/>
    <lineage>
        <taxon>Bacteria</taxon>
        <taxon>Bacillati</taxon>
        <taxon>Actinomycetota</taxon>
        <taxon>Actinomycetes</taxon>
        <taxon>Kitasatosporales</taxon>
        <taxon>Streptomycetaceae</taxon>
        <taxon>Streptomyces</taxon>
    </lineage>
</organism>
<keyword evidence="3" id="KW-1185">Reference proteome</keyword>
<keyword evidence="1" id="KW-0812">Transmembrane</keyword>
<dbReference type="Proteomes" id="UP000788262">
    <property type="component" value="Unassembled WGS sequence"/>
</dbReference>
<dbReference type="RefSeq" id="WP_205383153.1">
    <property type="nucleotide sequence ID" value="NZ_JAFFZS010000008.1"/>
</dbReference>
<sequence length="80" mass="8677">MTDQQQGPGPYRVGEARRRRAGIGAFLVGFVATLAFFGFFPGLPHVIDWGAILAALLVGGLARWGCQTWMARSAKKAERT</sequence>
<proteinExistence type="predicted"/>
<gene>
    <name evidence="2" type="ORF">JS756_12595</name>
</gene>
<keyword evidence="1" id="KW-0472">Membrane</keyword>
<accession>A0ABS2VP96</accession>
<evidence type="ECO:0000313" key="2">
    <source>
        <dbReference type="EMBL" id="MBN0044932.1"/>
    </source>
</evidence>
<comment type="caution">
    <text evidence="2">The sequence shown here is derived from an EMBL/GenBank/DDBJ whole genome shotgun (WGS) entry which is preliminary data.</text>
</comment>
<feature type="transmembrane region" description="Helical" evidence="1">
    <location>
        <begin position="46"/>
        <end position="66"/>
    </location>
</feature>
<dbReference type="EMBL" id="JAFFZS010000008">
    <property type="protein sequence ID" value="MBN0044932.1"/>
    <property type="molecule type" value="Genomic_DNA"/>
</dbReference>
<reference evidence="2 3" key="1">
    <citation type="submission" date="2021-02" db="EMBL/GenBank/DDBJ databases">
        <title>Whole genome sequencing of Streptomyces actuosus VRA1.</title>
        <authorList>
            <person name="Sen G."/>
            <person name="Sen A."/>
        </authorList>
    </citation>
    <scope>NUCLEOTIDE SEQUENCE [LARGE SCALE GENOMIC DNA]</scope>
    <source>
        <strain evidence="2 3">VRA1</strain>
    </source>
</reference>
<evidence type="ECO:0000313" key="3">
    <source>
        <dbReference type="Proteomes" id="UP000788262"/>
    </source>
</evidence>